<gene>
    <name evidence="3" type="ORF">FU839_14210</name>
</gene>
<dbReference type="Pfam" id="PF14344">
    <property type="entry name" value="DUF4397"/>
    <property type="match status" value="3"/>
</dbReference>
<dbReference type="EMBL" id="VRLR01000010">
    <property type="protein sequence ID" value="TXK79589.1"/>
    <property type="molecule type" value="Genomic_DNA"/>
</dbReference>
<organism evidence="3 4">
    <name type="scientific">Rheinheimera tangshanensis</name>
    <dbReference type="NCBI Taxonomy" id="400153"/>
    <lineage>
        <taxon>Bacteria</taxon>
        <taxon>Pseudomonadati</taxon>
        <taxon>Pseudomonadota</taxon>
        <taxon>Gammaproteobacteria</taxon>
        <taxon>Chromatiales</taxon>
        <taxon>Chromatiaceae</taxon>
        <taxon>Rheinheimera</taxon>
    </lineage>
</organism>
<dbReference type="OrthoDB" id="9783299at2"/>
<evidence type="ECO:0000259" key="2">
    <source>
        <dbReference type="Pfam" id="PF14344"/>
    </source>
</evidence>
<proteinExistence type="predicted"/>
<evidence type="ECO:0000313" key="4">
    <source>
        <dbReference type="Proteomes" id="UP000321814"/>
    </source>
</evidence>
<dbReference type="InterPro" id="IPR025510">
    <property type="entry name" value="DUF4397"/>
</dbReference>
<dbReference type="PROSITE" id="PS51257">
    <property type="entry name" value="PROKAR_LIPOPROTEIN"/>
    <property type="match status" value="1"/>
</dbReference>
<dbReference type="Proteomes" id="UP000321814">
    <property type="component" value="Unassembled WGS sequence"/>
</dbReference>
<evidence type="ECO:0000313" key="3">
    <source>
        <dbReference type="EMBL" id="TXK79589.1"/>
    </source>
</evidence>
<sequence>MRWTNKLCVVGFALLAIAGCNDSDSPPEIIAPPPVNATVKVVHAVSDAPDVAITANGSVAVENLAFGDAAGPVSVAPGNFSTSVGAKLPGGTQATVIPQTSISLAEATDYVIFAVGKAADSSIEPLVVNFPQTAVSSGNVRLRVVHAAASAPTVDVHLTAPAAELSAGTVAATLEFSANTGDVTVPAGDYRVRITPAGDLSTVVYDSGTVALTSGLDLTIAALDSKFAGDSPVSLLALVQGGDTSLELLDQGSVSAVRVVHDVSDAPAVDVLVNNAEAINALAFPNFTDYAELAPDTYNVKVAADADNSVVVINADLELEAGVYYTVHAVGSLTENSIEPLVVEDKPRRIATAAQIRVIHGSSLAGPVDVYLTATSDISAATAALSNVPFKADSGYIQVPAGDYFVTVTPTGSKTAAIGPVAVTLDTNKIYTAVARDGQGLTADLGLILLDDFNNVQ</sequence>
<feature type="chain" id="PRO_5022827419" evidence="1">
    <location>
        <begin position="19"/>
        <end position="457"/>
    </location>
</feature>
<keyword evidence="4" id="KW-1185">Reference proteome</keyword>
<reference evidence="3 4" key="1">
    <citation type="submission" date="2019-08" db="EMBL/GenBank/DDBJ databases">
        <title>Draft genome analysis of Rheinheimera tangshanensis isolated from the roots of fresh rice plants (Oryza sativa).</title>
        <authorList>
            <person name="Yu Q."/>
            <person name="Qi Y."/>
            <person name="Zhang H."/>
            <person name="Pu J."/>
        </authorList>
    </citation>
    <scope>NUCLEOTIDE SEQUENCE [LARGE SCALE GENOMIC DNA]</scope>
    <source>
        <strain evidence="3 4">JA3-B52</strain>
    </source>
</reference>
<feature type="domain" description="DUF4397" evidence="2">
    <location>
        <begin position="255"/>
        <end position="371"/>
    </location>
</feature>
<feature type="domain" description="DUF4397" evidence="2">
    <location>
        <begin position="381"/>
        <end position="454"/>
    </location>
</feature>
<feature type="domain" description="DUF4397" evidence="2">
    <location>
        <begin position="37"/>
        <end position="156"/>
    </location>
</feature>
<protein>
    <submittedName>
        <fullName evidence="3">DUF4397 domain-containing protein</fullName>
    </submittedName>
</protein>
<accession>A0A5C8LV77</accession>
<keyword evidence="1" id="KW-0732">Signal</keyword>
<dbReference type="AlphaFoldDB" id="A0A5C8LV77"/>
<name>A0A5C8LV77_9GAMM</name>
<evidence type="ECO:0000256" key="1">
    <source>
        <dbReference type="SAM" id="SignalP"/>
    </source>
</evidence>
<feature type="signal peptide" evidence="1">
    <location>
        <begin position="1"/>
        <end position="18"/>
    </location>
</feature>
<comment type="caution">
    <text evidence="3">The sequence shown here is derived from an EMBL/GenBank/DDBJ whole genome shotgun (WGS) entry which is preliminary data.</text>
</comment>